<evidence type="ECO:0000313" key="2">
    <source>
        <dbReference type="Proteomes" id="UP001489719"/>
    </source>
</evidence>
<comment type="caution">
    <text evidence="1">The sequence shown here is derived from an EMBL/GenBank/DDBJ whole genome shotgun (WGS) entry which is preliminary data.</text>
</comment>
<organism evidence="1 2">
    <name type="scientific">Lipomyces orientalis</name>
    <dbReference type="NCBI Taxonomy" id="1233043"/>
    <lineage>
        <taxon>Eukaryota</taxon>
        <taxon>Fungi</taxon>
        <taxon>Dikarya</taxon>
        <taxon>Ascomycota</taxon>
        <taxon>Saccharomycotina</taxon>
        <taxon>Lipomycetes</taxon>
        <taxon>Lipomycetales</taxon>
        <taxon>Lipomycetaceae</taxon>
        <taxon>Lipomyces</taxon>
    </lineage>
</organism>
<protein>
    <submittedName>
        <fullName evidence="1">Uncharacterized protein</fullName>
    </submittedName>
</protein>
<name>A0ACC3TVJ1_9ASCO</name>
<sequence>MLHTPSLPSKDDGTPVIENESKLPALGPRDVPTLLKLSRILNTRDGDGGDDHDHDHAHDGHALPELEPDDQIANDASFSTSVLGEIDSGYDADCSGYLPRGLYGLGIIGERGTENESMDCDGAGAAESDSVVVAELTIGKNGDGPDPDNEDIMNGRFNEPVLAEFKRVPLPVLLVREQDRAVENAAVASTSTDFKPNAKSCKSKVSLPHLHDAISLLWAIDASGFDNTDLTDLANTSFTSSSVSVVDATMEDDDWRPVDYQPDYDFQVAMDSWTWEEVPGHMLDYVVGNPVPRRVVLGGLQYFFREYRKIRED</sequence>
<proteinExistence type="predicted"/>
<reference evidence="2" key="1">
    <citation type="journal article" date="2024" name="Front. Bioeng. Biotechnol.">
        <title>Genome-scale model development and genomic sequencing of the oleaginous clade Lipomyces.</title>
        <authorList>
            <person name="Czajka J.J."/>
            <person name="Han Y."/>
            <person name="Kim J."/>
            <person name="Mondo S.J."/>
            <person name="Hofstad B.A."/>
            <person name="Robles A."/>
            <person name="Haridas S."/>
            <person name="Riley R."/>
            <person name="LaButti K."/>
            <person name="Pangilinan J."/>
            <person name="Andreopoulos W."/>
            <person name="Lipzen A."/>
            <person name="Yan J."/>
            <person name="Wang M."/>
            <person name="Ng V."/>
            <person name="Grigoriev I.V."/>
            <person name="Spatafora J.W."/>
            <person name="Magnuson J.K."/>
            <person name="Baker S.E."/>
            <person name="Pomraning K.R."/>
        </authorList>
    </citation>
    <scope>NUCLEOTIDE SEQUENCE [LARGE SCALE GENOMIC DNA]</scope>
    <source>
        <strain evidence="2">CBS 10300</strain>
    </source>
</reference>
<dbReference type="EMBL" id="MU970042">
    <property type="protein sequence ID" value="KAK9325187.1"/>
    <property type="molecule type" value="Genomic_DNA"/>
</dbReference>
<keyword evidence="2" id="KW-1185">Reference proteome</keyword>
<dbReference type="Proteomes" id="UP001489719">
    <property type="component" value="Unassembled WGS sequence"/>
</dbReference>
<evidence type="ECO:0000313" key="1">
    <source>
        <dbReference type="EMBL" id="KAK9325187.1"/>
    </source>
</evidence>
<accession>A0ACC3TVJ1</accession>
<gene>
    <name evidence="1" type="ORF">V1517DRAFT_202835</name>
</gene>